<reference evidence="2 3" key="1">
    <citation type="journal article" date="2011" name="Front. Microbiol.">
        <title>Genomic signatures of strain selection and enhancement in Bacillus atrophaeus var. globigii, a historical biowarfare simulant.</title>
        <authorList>
            <person name="Gibbons H.S."/>
            <person name="Broomall S.M."/>
            <person name="McNew L.A."/>
            <person name="Daligault H."/>
            <person name="Chapman C."/>
            <person name="Bruce D."/>
            <person name="Karavis M."/>
            <person name="Krepps M."/>
            <person name="McGregor P.A."/>
            <person name="Hong C."/>
            <person name="Park K.H."/>
            <person name="Akmal A."/>
            <person name="Feldman A."/>
            <person name="Lin J.S."/>
            <person name="Chang W.E."/>
            <person name="Higgs B.W."/>
            <person name="Demirev P."/>
            <person name="Lindquist J."/>
            <person name="Liem A."/>
            <person name="Fochler E."/>
            <person name="Read T.D."/>
            <person name="Tapia R."/>
            <person name="Johnson S."/>
            <person name="Bishop-Lilly K.A."/>
            <person name="Detter C."/>
            <person name="Han C."/>
            <person name="Sozhamannan S."/>
            <person name="Rosenzweig C.N."/>
            <person name="Skowronski E.W."/>
        </authorList>
    </citation>
    <scope>NUCLEOTIDE SEQUENCE [LARGE SCALE GENOMIC DNA]</scope>
    <source>
        <strain evidence="2 3">CC-PW-9</strain>
    </source>
</reference>
<feature type="region of interest" description="Disordered" evidence="1">
    <location>
        <begin position="1"/>
        <end position="38"/>
    </location>
</feature>
<dbReference type="RefSeq" id="WP_126842372.1">
    <property type="nucleotide sequence ID" value="NZ_PIQH01000008.1"/>
</dbReference>
<evidence type="ECO:0008006" key="4">
    <source>
        <dbReference type="Google" id="ProtNLM"/>
    </source>
</evidence>
<name>A0A432ZPW5_9GAMM</name>
<keyword evidence="3" id="KW-1185">Reference proteome</keyword>
<dbReference type="AlphaFoldDB" id="A0A432ZPW5"/>
<proteinExistence type="predicted"/>
<organism evidence="2 3">
    <name type="scientific">Idiomarina tyrosinivorans</name>
    <dbReference type="NCBI Taxonomy" id="1445662"/>
    <lineage>
        <taxon>Bacteria</taxon>
        <taxon>Pseudomonadati</taxon>
        <taxon>Pseudomonadota</taxon>
        <taxon>Gammaproteobacteria</taxon>
        <taxon>Alteromonadales</taxon>
        <taxon>Idiomarinaceae</taxon>
        <taxon>Idiomarina</taxon>
    </lineage>
</organism>
<gene>
    <name evidence="2" type="ORF">CWI84_09580</name>
</gene>
<protein>
    <recommendedName>
        <fullName evidence="4">DUF1524 domain-containing protein</fullName>
    </recommendedName>
</protein>
<evidence type="ECO:0000256" key="1">
    <source>
        <dbReference type="SAM" id="MobiDB-lite"/>
    </source>
</evidence>
<dbReference type="Proteomes" id="UP000287996">
    <property type="component" value="Unassembled WGS sequence"/>
</dbReference>
<sequence>MPVGRVGSLKGGVAKKGNGDTWRNPATNQSEPLPEGTKIHKDHIFPKKEIRRLPRFDMLTPEQKKMVLNDPDNLQLMPVSLNCSKGCTVEGTDKPWNPSEKVVPGGLSSKYRTWLEFEQNKSKTKLQELIDKFRGEG</sequence>
<accession>A0A432ZPW5</accession>
<comment type="caution">
    <text evidence="2">The sequence shown here is derived from an EMBL/GenBank/DDBJ whole genome shotgun (WGS) entry which is preliminary data.</text>
</comment>
<evidence type="ECO:0000313" key="2">
    <source>
        <dbReference type="EMBL" id="RUO79866.1"/>
    </source>
</evidence>
<dbReference type="EMBL" id="PIQH01000008">
    <property type="protein sequence ID" value="RUO79866.1"/>
    <property type="molecule type" value="Genomic_DNA"/>
</dbReference>
<evidence type="ECO:0000313" key="3">
    <source>
        <dbReference type="Proteomes" id="UP000287996"/>
    </source>
</evidence>